<dbReference type="Proteomes" id="UP001595909">
    <property type="component" value="Unassembled WGS sequence"/>
</dbReference>
<comment type="caution">
    <text evidence="2">The sequence shown here is derived from an EMBL/GenBank/DDBJ whole genome shotgun (WGS) entry which is preliminary data.</text>
</comment>
<dbReference type="Gene3D" id="3.10.180.10">
    <property type="entry name" value="2,3-Dihydroxybiphenyl 1,2-Dioxygenase, domain 1"/>
    <property type="match status" value="1"/>
</dbReference>
<dbReference type="InterPro" id="IPR041581">
    <property type="entry name" value="Glyoxalase_6"/>
</dbReference>
<keyword evidence="3" id="KW-1185">Reference proteome</keyword>
<dbReference type="Pfam" id="PF18029">
    <property type="entry name" value="Glyoxalase_6"/>
    <property type="match status" value="1"/>
</dbReference>
<dbReference type="InterPro" id="IPR029068">
    <property type="entry name" value="Glyas_Bleomycin-R_OHBP_Dase"/>
</dbReference>
<evidence type="ECO:0000259" key="1">
    <source>
        <dbReference type="Pfam" id="PF18029"/>
    </source>
</evidence>
<dbReference type="EMBL" id="JBHSIM010000020">
    <property type="protein sequence ID" value="MFC4832698.1"/>
    <property type="molecule type" value="Genomic_DNA"/>
</dbReference>
<dbReference type="SUPFAM" id="SSF54593">
    <property type="entry name" value="Glyoxalase/Bleomycin resistance protein/Dihydroxybiphenyl dioxygenase"/>
    <property type="match status" value="1"/>
</dbReference>
<organism evidence="2 3">
    <name type="scientific">Actinomycetospora chibensis</name>
    <dbReference type="NCBI Taxonomy" id="663606"/>
    <lineage>
        <taxon>Bacteria</taxon>
        <taxon>Bacillati</taxon>
        <taxon>Actinomycetota</taxon>
        <taxon>Actinomycetes</taxon>
        <taxon>Pseudonocardiales</taxon>
        <taxon>Pseudonocardiaceae</taxon>
        <taxon>Actinomycetospora</taxon>
    </lineage>
</organism>
<feature type="domain" description="Glyoxalase-like" evidence="1">
    <location>
        <begin position="17"/>
        <end position="136"/>
    </location>
</feature>
<protein>
    <submittedName>
        <fullName evidence="2">VOC family protein</fullName>
    </submittedName>
</protein>
<evidence type="ECO:0000313" key="3">
    <source>
        <dbReference type="Proteomes" id="UP001595909"/>
    </source>
</evidence>
<gene>
    <name evidence="2" type="ORF">ACFPEL_09775</name>
</gene>
<dbReference type="CDD" id="cd06587">
    <property type="entry name" value="VOC"/>
    <property type="match status" value="1"/>
</dbReference>
<reference evidence="3" key="1">
    <citation type="journal article" date="2019" name="Int. J. Syst. Evol. Microbiol.">
        <title>The Global Catalogue of Microorganisms (GCM) 10K type strain sequencing project: providing services to taxonomists for standard genome sequencing and annotation.</title>
        <authorList>
            <consortium name="The Broad Institute Genomics Platform"/>
            <consortium name="The Broad Institute Genome Sequencing Center for Infectious Disease"/>
            <person name="Wu L."/>
            <person name="Ma J."/>
        </authorList>
    </citation>
    <scope>NUCLEOTIDE SEQUENCE [LARGE SCALE GENOMIC DNA]</scope>
    <source>
        <strain evidence="3">CCUG 50347</strain>
    </source>
</reference>
<evidence type="ECO:0000313" key="2">
    <source>
        <dbReference type="EMBL" id="MFC4832698.1"/>
    </source>
</evidence>
<accession>A0ABV9RER8</accession>
<name>A0ABV9RER8_9PSEU</name>
<proteinExistence type="predicted"/>
<dbReference type="RefSeq" id="WP_274191484.1">
    <property type="nucleotide sequence ID" value="NZ_BAABHN010000020.1"/>
</dbReference>
<sequence length="150" mass="16396">MTKGMIDVLLRGVDHIACLTHDPARLGEFYAAVFDAEIGPTRAHGQDGEETMTVMRIGPHTELNVFTVPSSDEADRQTPMWHRGRLDHFGLHAASYPAFATIRERLMTRGASDGTVNDFGSAFSMFFRDPDGLEGEVLVPKADDGAHPVA</sequence>